<dbReference type="AlphaFoldDB" id="A0A1J5SC90"/>
<gene>
    <name evidence="1" type="ORF">GALL_117720</name>
</gene>
<comment type="caution">
    <text evidence="1">The sequence shown here is derived from an EMBL/GenBank/DDBJ whole genome shotgun (WGS) entry which is preliminary data.</text>
</comment>
<accession>A0A1J5SC90</accession>
<evidence type="ECO:0000313" key="1">
    <source>
        <dbReference type="EMBL" id="OIR05975.1"/>
    </source>
</evidence>
<proteinExistence type="predicted"/>
<reference evidence="1" key="1">
    <citation type="submission" date="2016-10" db="EMBL/GenBank/DDBJ databases">
        <title>Sequence of Gallionella enrichment culture.</title>
        <authorList>
            <person name="Poehlein A."/>
            <person name="Muehling M."/>
            <person name="Daniel R."/>
        </authorList>
    </citation>
    <scope>NUCLEOTIDE SEQUENCE</scope>
</reference>
<protein>
    <submittedName>
        <fullName evidence="1">Uncharacterized protein</fullName>
    </submittedName>
</protein>
<name>A0A1J5SC90_9ZZZZ</name>
<organism evidence="1">
    <name type="scientific">mine drainage metagenome</name>
    <dbReference type="NCBI Taxonomy" id="410659"/>
    <lineage>
        <taxon>unclassified sequences</taxon>
        <taxon>metagenomes</taxon>
        <taxon>ecological metagenomes</taxon>
    </lineage>
</organism>
<sequence>MKNRIVVALIALIYSSASSAALVGTCSGVNIGIDGTMTTPDFYQSVTQPVTSAISSLSTSLTSSIQTNLNQTVRDLSKVIEATGKAQMAHIEKIHEADRTNTLEVEKQKVITQKSMDGAYLPAGNTCADRAAAATASASDGTVAYQAKRYGAAMRYRAAKAPDTREQLNDAVENHRIYYCDPATDPLRCNGHAPAKTFSKNGKQITMPDADSSAKTLFDGAGNGEHISNLTYVPEQMDAAGAYINSALAVGDTPRALSPAEAKTDEGQVYQGLKLAYESRISLSREVLLQIQGSRAPIEGSDQLLQGMVDSTSADYGMKDYVQGRVKEIQKFQAFNSSPKVSPMELLDIQVKSRSDNPGWLAYINNAERDQVVKEQTVMMSLQLRMQYMQLRQQEMTSALLAINSAETTKANLLPKINITMSNLTRHQ</sequence>
<dbReference type="EMBL" id="MLJW01000046">
    <property type="protein sequence ID" value="OIR05975.1"/>
    <property type="molecule type" value="Genomic_DNA"/>
</dbReference>